<dbReference type="PROSITE" id="PS50235">
    <property type="entry name" value="USP_3"/>
    <property type="match status" value="1"/>
</dbReference>
<comment type="domain">
    <text evidence="10">The linker, or PAN3 interaction domain (PID), between the WD40 repeats and the pseudo-UCH domain mediates interaction with PAN3.</text>
</comment>
<dbReference type="InterPro" id="IPR013520">
    <property type="entry name" value="Ribonucl_H"/>
</dbReference>
<comment type="cofactor">
    <cofactor evidence="10">
        <name>a divalent metal cation</name>
        <dbReference type="ChEBI" id="CHEBI:60240"/>
    </cofactor>
    <text evidence="10">Binds 2 metal cations per subunit in the catalytic exonuclease domain.</text>
</comment>
<keyword evidence="7 10" id="KW-0479">Metal-binding</keyword>
<dbReference type="InterPro" id="IPR028881">
    <property type="entry name" value="PAN2_UCH_dom"/>
</dbReference>
<evidence type="ECO:0000313" key="13">
    <source>
        <dbReference type="EMBL" id="ODQ62483.1"/>
    </source>
</evidence>
<dbReference type="Gene3D" id="2.130.10.10">
    <property type="entry name" value="YVTN repeat-like/Quinoprotein amine dehydrogenase"/>
    <property type="match status" value="1"/>
</dbReference>
<comment type="similarity">
    <text evidence="10">Belongs to the peptidase C19 family. PAN2 subfamily.</text>
</comment>
<dbReference type="InterPro" id="IPR050785">
    <property type="entry name" value="PAN2-PAN3_catalytic_subunit"/>
</dbReference>
<evidence type="ECO:0000256" key="5">
    <source>
        <dbReference type="ARBA" id="ARBA00022664"/>
    </source>
</evidence>
<dbReference type="CDD" id="cd06143">
    <property type="entry name" value="PAN2_exo"/>
    <property type="match status" value="1"/>
</dbReference>
<dbReference type="SUPFAM" id="SSF54001">
    <property type="entry name" value="Cysteine proteinases"/>
    <property type="match status" value="1"/>
</dbReference>
<dbReference type="Pfam" id="PF13423">
    <property type="entry name" value="UCH_1"/>
    <property type="match status" value="1"/>
</dbReference>
<evidence type="ECO:0000256" key="11">
    <source>
        <dbReference type="SAM" id="MobiDB-lite"/>
    </source>
</evidence>
<evidence type="ECO:0000259" key="12">
    <source>
        <dbReference type="PROSITE" id="PS50235"/>
    </source>
</evidence>
<dbReference type="InterPro" id="IPR036322">
    <property type="entry name" value="WD40_repeat_dom_sf"/>
</dbReference>
<proteinExistence type="inferred from homology"/>
<comment type="domain">
    <text evidence="10">Contains a pseudo-UCH domain. This ubiquitin C-terminal hydrolase (UCH)-like or ubiquitin specific protease (USP)-like domain is predicted to be catalytically inactive because it lacks the active site catalytic triad characteristic of thiol proteases, with residues at the equivalent structural positions that are incompatible with catalysis, and it cannot bind ubiquitin. It functions as a structural scaffold for intra- and intermolecular interactions in the complex.</text>
</comment>
<dbReference type="RefSeq" id="XP_019041690.1">
    <property type="nucleotide sequence ID" value="XM_019180372.1"/>
</dbReference>
<dbReference type="EMBL" id="KV454208">
    <property type="protein sequence ID" value="ODQ62483.1"/>
    <property type="molecule type" value="Genomic_DNA"/>
</dbReference>
<dbReference type="GeneID" id="30197618"/>
<evidence type="ECO:0000256" key="10">
    <source>
        <dbReference type="HAMAP-Rule" id="MF_03182"/>
    </source>
</evidence>
<dbReference type="FunFam" id="3.30.420.10:FF:000028">
    <property type="entry name" value="PAN2-PAN3 deadenylation complex catalytic subunit PAN2"/>
    <property type="match status" value="1"/>
</dbReference>
<dbReference type="Gene3D" id="3.30.420.10">
    <property type="entry name" value="Ribonuclease H-like superfamily/Ribonuclease H"/>
    <property type="match status" value="1"/>
</dbReference>
<evidence type="ECO:0000256" key="1">
    <source>
        <dbReference type="ARBA" id="ARBA00001663"/>
    </source>
</evidence>
<dbReference type="SMART" id="SM00479">
    <property type="entry name" value="EXOIII"/>
    <property type="match status" value="1"/>
</dbReference>
<dbReference type="Pfam" id="PF00929">
    <property type="entry name" value="RNase_T"/>
    <property type="match status" value="1"/>
</dbReference>
<dbReference type="STRING" id="683960.A0A1E3PAP4"/>
<evidence type="ECO:0000256" key="4">
    <source>
        <dbReference type="ARBA" id="ARBA00022574"/>
    </source>
</evidence>
<evidence type="ECO:0000256" key="2">
    <source>
        <dbReference type="ARBA" id="ARBA00004496"/>
    </source>
</evidence>
<dbReference type="PANTHER" id="PTHR15728">
    <property type="entry name" value="DEADENYLATION COMPLEX CATALYTIC SUBUNIT PAN2"/>
    <property type="match status" value="1"/>
</dbReference>
<keyword evidence="5 10" id="KW-0507">mRNA processing</keyword>
<feature type="binding site" evidence="10">
    <location>
        <position position="875"/>
    </location>
    <ligand>
        <name>a divalent metal cation</name>
        <dbReference type="ChEBI" id="CHEBI:60240"/>
        <note>catalytic</note>
    </ligand>
</feature>
<dbReference type="InterPro" id="IPR015943">
    <property type="entry name" value="WD40/YVTN_repeat-like_dom_sf"/>
</dbReference>
<evidence type="ECO:0000256" key="3">
    <source>
        <dbReference type="ARBA" id="ARBA00022490"/>
    </source>
</evidence>
<sequence length="1078" mass="121728">MEGWNEITRSPVIRPPKSPSTKPATVSCTVFDEQSDIVWVGDSSGFIASYTGDVLSPYTRFAAHRKPVKQLLSHVKGILSIDEDSIRFTNRRGLMIFQLSSKDHPSLARIGTMEFISPNELMVTAESSLLRLDINKSKITQVIPYKHEIVLIASSKRYIALGRTNGMVDIFDPKSNGIVKTFISNSGSLSDIDLQEHTLVTCGFSQRHGSSVLDPLVNVYDLRVLKPLSPIAFPAGASFVRLHPKLASVAFIASKTGQLQVVDMFNPTDVSLYQIDAGPMISKFELSSTGDFLAIVDAYSLLHLWSHNPEHSSMSSKAPLEYATMPEPTPSKVTIDEDFPLNTIGLPYYKETLLSAWPTQTIFRSAGTIPKPIDSSILQSAQIIDGIAVAPYDSEKYGPRNLAKKYVPIITNSEAGKFKSSKISNSPSKKNKTQENLFEFKESEESNSPPPAFRKLEILYSKFGVDDFDFDSYNQTHFTGLETHVDNSYTNSLLQLYRFVPEMFNFLLGNLAIENLDSNSIIRELGYLYDMMVKSFGHHLRPTNFQQTFSSLQDANNLGLIEKENGTISSTARDIGTRIKLFNKFLLDKITKDELKEVAEVSRSLQSYSIFGIEVESTIRSLYTGAMSTDTSVINTLDVFSPLANSFRPSIKNGSQPSILSYIESSLNTVEQRSMLNEMTGHYEAVEVSHTVKRLPPVLSINLHLKNDELKGIRNNSDWLKPTFYTAPSKGRFTVVENITNHVMANAFEEYSLVGFVCEVTGELDKDKHLVTFVQTYNDFLQKNEWYLFNDFLVTAIPHSEVFNLSYWWKTPVTLVYRNTRNLPRFDYAAWNRGLNDEILYRDHFAYGTREGKKIEYELLTREEAPKPGTLIAIDAEFVTLEEEQFEIKSNGLRSMLKPRKQTLARVSVLRGDDGPKMGVPFIDDYVIVEEGIHDYLTSFSGIEPGDLDPKTSDKALVSRETVYRKLWLLLNLGCVFVGHGLTNDFRTINLSVPQRQVRDTAVFFYKGQRILSLRFLAYVLLEKRVQTGNHDSIEDAHTALLLYKEYLTIKESGDLDYVLDEIYKEGQLLKFKPPEDD</sequence>
<comment type="function">
    <text evidence="10">Catalytic subunit of the poly(A)-nuclease (PAN) deadenylation complex, one of two cytoplasmic mRNA deadenylases involved in mRNA turnover. PAN specifically shortens poly(A) tails of RNA and the activity is stimulated by poly(A)-binding protein PAB1. PAN deadenylation is followed by rapid degradation of the shortened mRNA tails by the CCR4-NOT complex. Deadenylated mRNAs are then degraded by two alternative mechanisms, namely exosome-mediated 3'-5' exonucleolytic degradation, or deadenlyation-dependent mRNA decaping and subsequent 5'-3' exonucleolytic degradation by XRN1. May also be involved in post-transcriptional maturation of mRNA poly(A) tails.</text>
</comment>
<accession>A0A1E3PAP4</accession>
<evidence type="ECO:0000256" key="6">
    <source>
        <dbReference type="ARBA" id="ARBA00022722"/>
    </source>
</evidence>
<comment type="subcellular location">
    <subcellularLocation>
        <location evidence="2 10">Cytoplasm</location>
    </subcellularLocation>
</comment>
<dbReference type="InterPro" id="IPR048841">
    <property type="entry name" value="PAN2_N"/>
</dbReference>
<dbReference type="Pfam" id="PF20770">
    <property type="entry name" value="PAN2_N"/>
    <property type="match status" value="1"/>
</dbReference>
<keyword evidence="9 10" id="KW-0269">Exonuclease</keyword>
<dbReference type="Gene3D" id="3.90.70.10">
    <property type="entry name" value="Cysteine proteinases"/>
    <property type="match status" value="1"/>
</dbReference>
<feature type="binding site" evidence="10">
    <location>
        <position position="985"/>
    </location>
    <ligand>
        <name>a divalent metal cation</name>
        <dbReference type="ChEBI" id="CHEBI:60240"/>
        <note>catalytic</note>
    </ligand>
</feature>
<dbReference type="SUPFAM" id="SSF50978">
    <property type="entry name" value="WD40 repeat-like"/>
    <property type="match status" value="1"/>
</dbReference>
<dbReference type="HAMAP" id="MF_03182">
    <property type="entry name" value="PAN2"/>
    <property type="match status" value="1"/>
</dbReference>
<evidence type="ECO:0000313" key="14">
    <source>
        <dbReference type="Proteomes" id="UP000094112"/>
    </source>
</evidence>
<protein>
    <recommendedName>
        <fullName evidence="10">PAN2-PAN3 deadenylation complex catalytic subunit PAN2</fullName>
        <ecNumber evidence="10">3.1.13.4</ecNumber>
    </recommendedName>
    <alternativeName>
        <fullName evidence="10">PAB1P-dependent poly(A)-specific ribonuclease</fullName>
    </alternativeName>
    <alternativeName>
        <fullName evidence="10">Poly(A)-nuclease deadenylation complex subunit 2</fullName>
        <shortName evidence="10">PAN deadenylation complex subunit 2</shortName>
    </alternativeName>
</protein>
<comment type="subunit">
    <text evidence="10">Forms a heterotrimer with an asymmetric homodimer of the regulatory subunit PAN3 to form the poly(A)-nuclease (PAN) deadenylation complex.</text>
</comment>
<dbReference type="SUPFAM" id="SSF53098">
    <property type="entry name" value="Ribonuclease H-like"/>
    <property type="match status" value="1"/>
</dbReference>
<dbReference type="InterPro" id="IPR028889">
    <property type="entry name" value="USP"/>
</dbReference>
<dbReference type="PANTHER" id="PTHR15728:SF0">
    <property type="entry name" value="PAN2-PAN3 DEADENYLATION COMPLEX CATALYTIC SUBUNIT PAN2"/>
    <property type="match status" value="1"/>
</dbReference>
<dbReference type="EC" id="3.1.13.4" evidence="10"/>
<dbReference type="GO" id="GO:0046872">
    <property type="term" value="F:metal ion binding"/>
    <property type="evidence" value="ECO:0007669"/>
    <property type="project" value="UniProtKB-KW"/>
</dbReference>
<organism evidence="13 14">
    <name type="scientific">Wickerhamomyces anomalus (strain ATCC 58044 / CBS 1984 / NCYC 433 / NRRL Y-366-8)</name>
    <name type="common">Yeast</name>
    <name type="synonym">Hansenula anomala</name>
    <dbReference type="NCBI Taxonomy" id="683960"/>
    <lineage>
        <taxon>Eukaryota</taxon>
        <taxon>Fungi</taxon>
        <taxon>Dikarya</taxon>
        <taxon>Ascomycota</taxon>
        <taxon>Saccharomycotina</taxon>
        <taxon>Saccharomycetes</taxon>
        <taxon>Phaffomycetales</taxon>
        <taxon>Wickerhamomycetaceae</taxon>
        <taxon>Wickerhamomyces</taxon>
    </lineage>
</organism>
<dbReference type="GO" id="GO:0000289">
    <property type="term" value="P:nuclear-transcribed mRNA poly(A) tail shortening"/>
    <property type="evidence" value="ECO:0007669"/>
    <property type="project" value="UniProtKB-UniRule"/>
</dbReference>
<feature type="binding site" evidence="10">
    <location>
        <position position="877"/>
    </location>
    <ligand>
        <name>a divalent metal cation</name>
        <dbReference type="ChEBI" id="CHEBI:60240"/>
        <note>catalytic</note>
    </ligand>
</feature>
<dbReference type="GO" id="GO:0000932">
    <property type="term" value="C:P-body"/>
    <property type="evidence" value="ECO:0007669"/>
    <property type="project" value="TreeGrafter"/>
</dbReference>
<dbReference type="OrthoDB" id="16516at2759"/>
<feature type="domain" description="USP" evidence="12">
    <location>
        <begin position="479"/>
        <end position="820"/>
    </location>
</feature>
<dbReference type="GO" id="GO:0003676">
    <property type="term" value="F:nucleic acid binding"/>
    <property type="evidence" value="ECO:0007669"/>
    <property type="project" value="InterPro"/>
</dbReference>
<dbReference type="InterPro" id="IPR012337">
    <property type="entry name" value="RNaseH-like_sf"/>
</dbReference>
<comment type="catalytic activity">
    <reaction evidence="1 10">
        <text>Exonucleolytic cleavage of poly(A) to 5'-AMP.</text>
        <dbReference type="EC" id="3.1.13.4"/>
    </reaction>
</comment>
<dbReference type="InterPro" id="IPR030843">
    <property type="entry name" value="PAN2"/>
</dbReference>
<evidence type="ECO:0000256" key="9">
    <source>
        <dbReference type="ARBA" id="ARBA00022839"/>
    </source>
</evidence>
<dbReference type="InterPro" id="IPR036397">
    <property type="entry name" value="RNaseH_sf"/>
</dbReference>
<comment type="caution">
    <text evidence="10">Lacks conserved residue(s) required for the propagation of feature annotation.</text>
</comment>
<name>A0A1E3PAP4_WICAA</name>
<keyword evidence="6 10" id="KW-0540">Nuclease</keyword>
<dbReference type="Proteomes" id="UP000094112">
    <property type="component" value="Unassembled WGS sequence"/>
</dbReference>
<keyword evidence="4" id="KW-0853">WD repeat</keyword>
<keyword evidence="3 10" id="KW-0963">Cytoplasm</keyword>
<feature type="region of interest" description="Disordered" evidence="11">
    <location>
        <begin position="1"/>
        <end position="25"/>
    </location>
</feature>
<reference evidence="13 14" key="1">
    <citation type="journal article" date="2016" name="Proc. Natl. Acad. Sci. U.S.A.">
        <title>Comparative genomics of biotechnologically important yeasts.</title>
        <authorList>
            <person name="Riley R."/>
            <person name="Haridas S."/>
            <person name="Wolfe K.H."/>
            <person name="Lopes M.R."/>
            <person name="Hittinger C.T."/>
            <person name="Goeker M."/>
            <person name="Salamov A.A."/>
            <person name="Wisecaver J.H."/>
            <person name="Long T.M."/>
            <person name="Calvey C.H."/>
            <person name="Aerts A.L."/>
            <person name="Barry K.W."/>
            <person name="Choi C."/>
            <person name="Clum A."/>
            <person name="Coughlan A.Y."/>
            <person name="Deshpande S."/>
            <person name="Douglass A.P."/>
            <person name="Hanson S.J."/>
            <person name="Klenk H.-P."/>
            <person name="LaButti K.M."/>
            <person name="Lapidus A."/>
            <person name="Lindquist E.A."/>
            <person name="Lipzen A.M."/>
            <person name="Meier-Kolthoff J.P."/>
            <person name="Ohm R.A."/>
            <person name="Otillar R.P."/>
            <person name="Pangilinan J.L."/>
            <person name="Peng Y."/>
            <person name="Rokas A."/>
            <person name="Rosa C.A."/>
            <person name="Scheuner C."/>
            <person name="Sibirny A.A."/>
            <person name="Slot J.C."/>
            <person name="Stielow J.B."/>
            <person name="Sun H."/>
            <person name="Kurtzman C.P."/>
            <person name="Blackwell M."/>
            <person name="Grigoriev I.V."/>
            <person name="Jeffries T.W."/>
        </authorList>
    </citation>
    <scope>NUCLEOTIDE SEQUENCE [LARGE SCALE GENOMIC DNA]</scope>
    <source>
        <strain evidence="14">ATCC 58044 / CBS 1984 / NCYC 433 / NRRL Y-366-8</strain>
    </source>
</reference>
<dbReference type="GO" id="GO:0031251">
    <property type="term" value="C:PAN complex"/>
    <property type="evidence" value="ECO:0007669"/>
    <property type="project" value="UniProtKB-UniRule"/>
</dbReference>
<gene>
    <name evidence="10" type="primary">PAN2</name>
    <name evidence="13" type="ORF">WICANDRAFT_103259</name>
</gene>
<dbReference type="GO" id="GO:0006301">
    <property type="term" value="P:DNA damage tolerance"/>
    <property type="evidence" value="ECO:0007669"/>
    <property type="project" value="EnsemblFungi"/>
</dbReference>
<keyword evidence="14" id="KW-1185">Reference proteome</keyword>
<comment type="activity regulation">
    <text evidence="10">Positively regulated by the regulatory subunit PAN3.</text>
</comment>
<dbReference type="InterPro" id="IPR038765">
    <property type="entry name" value="Papain-like_cys_pep_sf"/>
</dbReference>
<dbReference type="AlphaFoldDB" id="A0A1E3PAP4"/>
<dbReference type="GO" id="GO:0006397">
    <property type="term" value="P:mRNA processing"/>
    <property type="evidence" value="ECO:0007669"/>
    <property type="project" value="UniProtKB-KW"/>
</dbReference>
<evidence type="ECO:0000256" key="7">
    <source>
        <dbReference type="ARBA" id="ARBA00022723"/>
    </source>
</evidence>
<feature type="binding site" evidence="10">
    <location>
        <position position="1036"/>
    </location>
    <ligand>
        <name>a divalent metal cation</name>
        <dbReference type="ChEBI" id="CHEBI:60240"/>
        <note>catalytic</note>
    </ligand>
</feature>
<evidence type="ECO:0000256" key="8">
    <source>
        <dbReference type="ARBA" id="ARBA00022801"/>
    </source>
</evidence>
<keyword evidence="8 10" id="KW-0378">Hydrolase</keyword>
<dbReference type="GO" id="GO:0004535">
    <property type="term" value="F:poly(A)-specific ribonuclease activity"/>
    <property type="evidence" value="ECO:0007669"/>
    <property type="project" value="UniProtKB-UniRule"/>
</dbReference>